<dbReference type="NCBIfam" id="TIGR01143">
    <property type="entry name" value="murF"/>
    <property type="match status" value="1"/>
</dbReference>
<dbReference type="GO" id="GO:0005737">
    <property type="term" value="C:cytoplasm"/>
    <property type="evidence" value="ECO:0007669"/>
    <property type="project" value="UniProtKB-SubCell"/>
</dbReference>
<keyword evidence="9 10" id="KW-0961">Cell wall biogenesis/degradation</keyword>
<dbReference type="GO" id="GO:0047480">
    <property type="term" value="F:UDP-N-acetylmuramoyl-tripeptide-D-alanyl-D-alanine ligase activity"/>
    <property type="evidence" value="ECO:0007669"/>
    <property type="project" value="UniProtKB-UniRule"/>
</dbReference>
<organism evidence="15 16">
    <name type="scientific">Paraflavitalea soli</name>
    <dbReference type="NCBI Taxonomy" id="2315862"/>
    <lineage>
        <taxon>Bacteria</taxon>
        <taxon>Pseudomonadati</taxon>
        <taxon>Bacteroidota</taxon>
        <taxon>Chitinophagia</taxon>
        <taxon>Chitinophagales</taxon>
        <taxon>Chitinophagaceae</taxon>
        <taxon>Paraflavitalea</taxon>
    </lineage>
</organism>
<comment type="similarity">
    <text evidence="10">Belongs to the MurCDEF family. MurF subfamily.</text>
</comment>
<reference evidence="15 16" key="1">
    <citation type="submission" date="2018-09" db="EMBL/GenBank/DDBJ databases">
        <title>Genome sequencing of strain 6GH32-13.</title>
        <authorList>
            <person name="Weon H.-Y."/>
            <person name="Heo J."/>
            <person name="Kwon S.-W."/>
        </authorList>
    </citation>
    <scope>NUCLEOTIDE SEQUENCE [LARGE SCALE GENOMIC DNA]</scope>
    <source>
        <strain evidence="15 16">5GH32-13</strain>
    </source>
</reference>
<dbReference type="GO" id="GO:0009252">
    <property type="term" value="P:peptidoglycan biosynthetic process"/>
    <property type="evidence" value="ECO:0007669"/>
    <property type="project" value="UniProtKB-UniRule"/>
</dbReference>
<dbReference type="InterPro" id="IPR036565">
    <property type="entry name" value="Mur-like_cat_sf"/>
</dbReference>
<dbReference type="Pfam" id="PF02875">
    <property type="entry name" value="Mur_ligase_C"/>
    <property type="match status" value="1"/>
</dbReference>
<dbReference type="SUPFAM" id="SSF53244">
    <property type="entry name" value="MurD-like peptide ligases, peptide-binding domain"/>
    <property type="match status" value="1"/>
</dbReference>
<keyword evidence="2 10" id="KW-0436">Ligase</keyword>
<feature type="domain" description="Mur ligase N-terminal catalytic" evidence="12">
    <location>
        <begin position="15"/>
        <end position="84"/>
    </location>
</feature>
<keyword evidence="3 10" id="KW-0132">Cell division</keyword>
<dbReference type="InterPro" id="IPR013221">
    <property type="entry name" value="Mur_ligase_cen"/>
</dbReference>
<keyword evidence="1 10" id="KW-0963">Cytoplasm</keyword>
<evidence type="ECO:0000256" key="9">
    <source>
        <dbReference type="ARBA" id="ARBA00023316"/>
    </source>
</evidence>
<dbReference type="InterPro" id="IPR004101">
    <property type="entry name" value="Mur_ligase_C"/>
</dbReference>
<comment type="subcellular location">
    <subcellularLocation>
        <location evidence="10 11">Cytoplasm</location>
    </subcellularLocation>
</comment>
<keyword evidence="8 10" id="KW-0131">Cell cycle</keyword>
<dbReference type="RefSeq" id="WP_119051989.1">
    <property type="nucleotide sequence ID" value="NZ_CP032157.1"/>
</dbReference>
<evidence type="ECO:0000256" key="5">
    <source>
        <dbReference type="ARBA" id="ARBA00022840"/>
    </source>
</evidence>
<dbReference type="PANTHER" id="PTHR43024">
    <property type="entry name" value="UDP-N-ACETYLMURAMOYL-TRIPEPTIDE--D-ALANYL-D-ALANINE LIGASE"/>
    <property type="match status" value="1"/>
</dbReference>
<dbReference type="Gene3D" id="3.40.1190.10">
    <property type="entry name" value="Mur-like, catalytic domain"/>
    <property type="match status" value="1"/>
</dbReference>
<dbReference type="InterPro" id="IPR051046">
    <property type="entry name" value="MurCDEF_CellWall_CoF430Synth"/>
</dbReference>
<dbReference type="AlphaFoldDB" id="A0A3B7MSS8"/>
<dbReference type="InterPro" id="IPR005863">
    <property type="entry name" value="UDP-N-AcMur_synth"/>
</dbReference>
<dbReference type="Pfam" id="PF08245">
    <property type="entry name" value="Mur_ligase_M"/>
    <property type="match status" value="1"/>
</dbReference>
<comment type="pathway">
    <text evidence="10 11">Cell wall biogenesis; peptidoglycan biosynthesis.</text>
</comment>
<protein>
    <recommendedName>
        <fullName evidence="10 11">UDP-N-acetylmuramoyl-tripeptide--D-alanyl-D-alanine ligase</fullName>
        <ecNumber evidence="10 11">6.3.2.10</ecNumber>
    </recommendedName>
    <alternativeName>
        <fullName evidence="10">D-alanyl-D-alanine-adding enzyme</fullName>
    </alternativeName>
</protein>
<dbReference type="KEGG" id="pseg:D3H65_19900"/>
<keyword evidence="7 10" id="KW-0573">Peptidoglycan synthesis</keyword>
<dbReference type="GO" id="GO:0005524">
    <property type="term" value="F:ATP binding"/>
    <property type="evidence" value="ECO:0007669"/>
    <property type="project" value="UniProtKB-UniRule"/>
</dbReference>
<evidence type="ECO:0000256" key="7">
    <source>
        <dbReference type="ARBA" id="ARBA00022984"/>
    </source>
</evidence>
<name>A0A3B7MSS8_9BACT</name>
<evidence type="ECO:0000256" key="3">
    <source>
        <dbReference type="ARBA" id="ARBA00022618"/>
    </source>
</evidence>
<dbReference type="InterPro" id="IPR035911">
    <property type="entry name" value="MurE/MurF_N"/>
</dbReference>
<dbReference type="InterPro" id="IPR000713">
    <property type="entry name" value="Mur_ligase_N"/>
</dbReference>
<feature type="domain" description="Mur ligase C-terminal" evidence="13">
    <location>
        <begin position="301"/>
        <end position="390"/>
    </location>
</feature>
<keyword evidence="4 10" id="KW-0547">Nucleotide-binding</keyword>
<dbReference type="OrthoDB" id="9801978at2"/>
<feature type="domain" description="Mur ligase central" evidence="14">
    <location>
        <begin position="95"/>
        <end position="277"/>
    </location>
</feature>
<dbReference type="InterPro" id="IPR036615">
    <property type="entry name" value="Mur_ligase_C_dom_sf"/>
</dbReference>
<sequence length="430" mass="47083">MTIEQLYTIFQQYPSVQTDTRALKAGDLFFALKGPNFNANQFAEKALAAGAAYAVVDEPPAAANDRIIVVKDVLDTLQQLAKFHRRQFNIPFIAITGSNGKTTTKELVSTVLSATYKTYTTQGNLNNHIGVPLTILRVQKDAEMAVIEMGANHQQEIAGYCAYTLPTHGIITNAGKAHLEGFGGVEGVRKGKGELYDYLRAHDGTAFVMWDYDYLQNMSKGIPTIIKYGTESGDVTGQLLQSEPFLSVGVTSGEPFTIQTQLVGAYNLPNVLVAVTVGKHFKVADGLIKKAIESYAPSNSRSQLIEKGDNKFILDAYNANPSSMKAAIENFAAIQADHKVLMLGAMAELGPESLQEHEQIVSLIQKFAWKAVVLVGGDFMKIDHPFIKKENALQAGEWFRAQAFHHSFFLIKGSRSMQMEKVLSETGASH</sequence>
<evidence type="ECO:0000256" key="11">
    <source>
        <dbReference type="RuleBase" id="RU004136"/>
    </source>
</evidence>
<dbReference type="GO" id="GO:0071555">
    <property type="term" value="P:cell wall organization"/>
    <property type="evidence" value="ECO:0007669"/>
    <property type="project" value="UniProtKB-KW"/>
</dbReference>
<comment type="catalytic activity">
    <reaction evidence="10 11">
        <text>D-alanyl-D-alanine + UDP-N-acetyl-alpha-D-muramoyl-L-alanyl-gamma-D-glutamyl-meso-2,6-diaminopimelate + ATP = UDP-N-acetyl-alpha-D-muramoyl-L-alanyl-gamma-D-glutamyl-meso-2,6-diaminopimeloyl-D-alanyl-D-alanine + ADP + phosphate + H(+)</text>
        <dbReference type="Rhea" id="RHEA:28374"/>
        <dbReference type="ChEBI" id="CHEBI:15378"/>
        <dbReference type="ChEBI" id="CHEBI:30616"/>
        <dbReference type="ChEBI" id="CHEBI:43474"/>
        <dbReference type="ChEBI" id="CHEBI:57822"/>
        <dbReference type="ChEBI" id="CHEBI:61386"/>
        <dbReference type="ChEBI" id="CHEBI:83905"/>
        <dbReference type="ChEBI" id="CHEBI:456216"/>
        <dbReference type="EC" id="6.3.2.10"/>
    </reaction>
</comment>
<feature type="binding site" evidence="10">
    <location>
        <begin position="97"/>
        <end position="103"/>
    </location>
    <ligand>
        <name>ATP</name>
        <dbReference type="ChEBI" id="CHEBI:30616"/>
    </ligand>
</feature>
<accession>A0A3B7MSS8</accession>
<dbReference type="GO" id="GO:0051301">
    <property type="term" value="P:cell division"/>
    <property type="evidence" value="ECO:0007669"/>
    <property type="project" value="UniProtKB-KW"/>
</dbReference>
<proteinExistence type="inferred from homology"/>
<evidence type="ECO:0000259" key="12">
    <source>
        <dbReference type="Pfam" id="PF01225"/>
    </source>
</evidence>
<dbReference type="Gene3D" id="3.90.190.20">
    <property type="entry name" value="Mur ligase, C-terminal domain"/>
    <property type="match status" value="1"/>
</dbReference>
<dbReference type="SUPFAM" id="SSF53623">
    <property type="entry name" value="MurD-like peptide ligases, catalytic domain"/>
    <property type="match status" value="1"/>
</dbReference>
<dbReference type="Gene3D" id="3.40.1390.10">
    <property type="entry name" value="MurE/MurF, N-terminal domain"/>
    <property type="match status" value="1"/>
</dbReference>
<dbReference type="UniPathway" id="UPA00219"/>
<evidence type="ECO:0000313" key="15">
    <source>
        <dbReference type="EMBL" id="AXY76110.1"/>
    </source>
</evidence>
<evidence type="ECO:0000256" key="2">
    <source>
        <dbReference type="ARBA" id="ARBA00022598"/>
    </source>
</evidence>
<evidence type="ECO:0000256" key="4">
    <source>
        <dbReference type="ARBA" id="ARBA00022741"/>
    </source>
</evidence>
<evidence type="ECO:0000256" key="6">
    <source>
        <dbReference type="ARBA" id="ARBA00022960"/>
    </source>
</evidence>
<evidence type="ECO:0000256" key="10">
    <source>
        <dbReference type="HAMAP-Rule" id="MF_02019"/>
    </source>
</evidence>
<dbReference type="SUPFAM" id="SSF63418">
    <property type="entry name" value="MurE/MurF N-terminal domain"/>
    <property type="match status" value="1"/>
</dbReference>
<evidence type="ECO:0000259" key="14">
    <source>
        <dbReference type="Pfam" id="PF08245"/>
    </source>
</evidence>
<keyword evidence="16" id="KW-1185">Reference proteome</keyword>
<dbReference type="EMBL" id="CP032157">
    <property type="protein sequence ID" value="AXY76110.1"/>
    <property type="molecule type" value="Genomic_DNA"/>
</dbReference>
<dbReference type="EC" id="6.3.2.10" evidence="10 11"/>
<keyword evidence="5 10" id="KW-0067">ATP-binding</keyword>
<dbReference type="PANTHER" id="PTHR43024:SF1">
    <property type="entry name" value="UDP-N-ACETYLMURAMOYL-TRIPEPTIDE--D-ALANYL-D-ALANINE LIGASE"/>
    <property type="match status" value="1"/>
</dbReference>
<keyword evidence="6 10" id="KW-0133">Cell shape</keyword>
<evidence type="ECO:0000313" key="16">
    <source>
        <dbReference type="Proteomes" id="UP000263900"/>
    </source>
</evidence>
<gene>
    <name evidence="10 15" type="primary">murF</name>
    <name evidence="15" type="ORF">D3H65_19900</name>
</gene>
<dbReference type="Proteomes" id="UP000263900">
    <property type="component" value="Chromosome"/>
</dbReference>
<dbReference type="Pfam" id="PF01225">
    <property type="entry name" value="Mur_ligase"/>
    <property type="match status" value="1"/>
</dbReference>
<dbReference type="HAMAP" id="MF_02019">
    <property type="entry name" value="MurF"/>
    <property type="match status" value="1"/>
</dbReference>
<comment type="function">
    <text evidence="10 11">Involved in cell wall formation. Catalyzes the final step in the synthesis of UDP-N-acetylmuramoyl-pentapeptide, the precursor of murein.</text>
</comment>
<dbReference type="GO" id="GO:0008360">
    <property type="term" value="P:regulation of cell shape"/>
    <property type="evidence" value="ECO:0007669"/>
    <property type="project" value="UniProtKB-KW"/>
</dbReference>
<evidence type="ECO:0000256" key="1">
    <source>
        <dbReference type="ARBA" id="ARBA00022490"/>
    </source>
</evidence>
<evidence type="ECO:0000259" key="13">
    <source>
        <dbReference type="Pfam" id="PF02875"/>
    </source>
</evidence>
<evidence type="ECO:0000256" key="8">
    <source>
        <dbReference type="ARBA" id="ARBA00023306"/>
    </source>
</evidence>
<dbReference type="GO" id="GO:0008766">
    <property type="term" value="F:UDP-N-acetylmuramoylalanyl-D-glutamyl-2,6-diaminopimelate-D-alanyl-D-alanine ligase activity"/>
    <property type="evidence" value="ECO:0007669"/>
    <property type="project" value="RHEA"/>
</dbReference>